<dbReference type="PROSITE" id="PS50865">
    <property type="entry name" value="ZF_MYND_2"/>
    <property type="match status" value="1"/>
</dbReference>
<dbReference type="EMBL" id="SNRW01002980">
    <property type="protein sequence ID" value="KAA6391140.1"/>
    <property type="molecule type" value="Genomic_DNA"/>
</dbReference>
<evidence type="ECO:0000259" key="5">
    <source>
        <dbReference type="PROSITE" id="PS50280"/>
    </source>
</evidence>
<dbReference type="GO" id="GO:0008270">
    <property type="term" value="F:zinc ion binding"/>
    <property type="evidence" value="ECO:0007669"/>
    <property type="project" value="UniProtKB-KW"/>
</dbReference>
<dbReference type="InterPro" id="IPR001214">
    <property type="entry name" value="SET_dom"/>
</dbReference>
<dbReference type="PROSITE" id="PS01360">
    <property type="entry name" value="ZF_MYND_1"/>
    <property type="match status" value="1"/>
</dbReference>
<evidence type="ECO:0000256" key="1">
    <source>
        <dbReference type="ARBA" id="ARBA00022723"/>
    </source>
</evidence>
<dbReference type="InterPro" id="IPR002893">
    <property type="entry name" value="Znf_MYND"/>
</dbReference>
<evidence type="ECO:0000313" key="7">
    <source>
        <dbReference type="EMBL" id="KAA6391140.1"/>
    </source>
</evidence>
<dbReference type="InterPro" id="IPR050869">
    <property type="entry name" value="H3K4_H4K5_MeTrfase"/>
</dbReference>
<organism evidence="7 8">
    <name type="scientific">Streblomastix strix</name>
    <dbReference type="NCBI Taxonomy" id="222440"/>
    <lineage>
        <taxon>Eukaryota</taxon>
        <taxon>Metamonada</taxon>
        <taxon>Preaxostyla</taxon>
        <taxon>Oxymonadida</taxon>
        <taxon>Streblomastigidae</taxon>
        <taxon>Streblomastix</taxon>
    </lineage>
</organism>
<reference evidence="7 8" key="1">
    <citation type="submission" date="2019-03" db="EMBL/GenBank/DDBJ databases">
        <title>Single cell metagenomics reveals metabolic interactions within the superorganism composed of flagellate Streblomastix strix and complex community of Bacteroidetes bacteria on its surface.</title>
        <authorList>
            <person name="Treitli S.C."/>
            <person name="Kolisko M."/>
            <person name="Husnik F."/>
            <person name="Keeling P."/>
            <person name="Hampl V."/>
        </authorList>
    </citation>
    <scope>NUCLEOTIDE SEQUENCE [LARGE SCALE GENOMIC DNA]</scope>
    <source>
        <strain evidence="7">ST1C</strain>
    </source>
</reference>
<dbReference type="GO" id="GO:0005634">
    <property type="term" value="C:nucleus"/>
    <property type="evidence" value="ECO:0007669"/>
    <property type="project" value="TreeGrafter"/>
</dbReference>
<proteinExistence type="predicted"/>
<evidence type="ECO:0000259" key="6">
    <source>
        <dbReference type="PROSITE" id="PS50865"/>
    </source>
</evidence>
<accession>A0A5J4W8G4</accession>
<dbReference type="PANTHER" id="PTHR12197">
    <property type="entry name" value="HISTONE-LYSINE N-METHYLTRANSFERASE SMYD"/>
    <property type="match status" value="1"/>
</dbReference>
<feature type="domain" description="MYND-type" evidence="6">
    <location>
        <begin position="52"/>
        <end position="94"/>
    </location>
</feature>
<evidence type="ECO:0000256" key="2">
    <source>
        <dbReference type="ARBA" id="ARBA00022771"/>
    </source>
</evidence>
<keyword evidence="2 4" id="KW-0863">Zinc-finger</keyword>
<dbReference type="Gene3D" id="2.170.270.10">
    <property type="entry name" value="SET domain"/>
    <property type="match status" value="1"/>
</dbReference>
<dbReference type="InterPro" id="IPR046341">
    <property type="entry name" value="SET_dom_sf"/>
</dbReference>
<dbReference type="SUPFAM" id="SSF144232">
    <property type="entry name" value="HIT/MYND zinc finger-like"/>
    <property type="match status" value="1"/>
</dbReference>
<dbReference type="Proteomes" id="UP000324800">
    <property type="component" value="Unassembled WGS sequence"/>
</dbReference>
<keyword evidence="3" id="KW-0862">Zinc</keyword>
<dbReference type="PANTHER" id="PTHR12197:SF251">
    <property type="entry name" value="EG:BACR7C10.4 PROTEIN"/>
    <property type="match status" value="1"/>
</dbReference>
<keyword evidence="1" id="KW-0479">Metal-binding</keyword>
<protein>
    <submittedName>
        <fullName evidence="7">Uncharacterized protein</fullName>
    </submittedName>
</protein>
<feature type="domain" description="SET" evidence="5">
    <location>
        <begin position="4"/>
        <end position="296"/>
    </location>
</feature>
<sequence>MATESIETFNVDWSNKYGFYAVAAKDLQAGDIVIHENPFAFQIFPEFQGKMCEACFKQSGDKVSMSRCSRCKQVCYCSRECQTQHWNLIHKLECKVFEQSDPEFLTDTPRILFRSYLKIMSMIQIDSEKQSGNKKKKGLNFQVPQDIHSRWQPSAAQLQKMNSSAIPRTHIHSFTDYLNLISDIDKPTGFHAQQLNADCSRLLRYMNIDPTSQAKYYQNATAIEEAVEIFRKCANNMANNIQLSSGQNIITTYPRFSLFNHSCHPNIKHTCFQDGSIQGVAVTNIPKGQPLLISYILQKLPFSIRQKQLLQWKFCCRCQRCTSNIEGQVVLKEMEKEKKQGLKINKYKDYKFPPDMYIEAFVCKCGNPLFRVYQNAQQVTVDGNWNQINQPYYYLCQKCLIPCLQSESEQTEINYCLSCVEEQQKANQIHAFQRHLKRIGGKFPLFHPFSCVYNIILDQQVKDFKRNGDLDNALSIGSKLVENIEYAWDRVPNRECADIYCDQGNMSCELKHLPQAYKYLTKAKEQLNILFSKSDDKDMKFMLLMCKKNIELIKYSCHVRNIPLD</sequence>
<name>A0A5J4W8G4_9EUKA</name>
<dbReference type="PROSITE" id="PS50280">
    <property type="entry name" value="SET"/>
    <property type="match status" value="1"/>
</dbReference>
<dbReference type="OrthoDB" id="265717at2759"/>
<dbReference type="SUPFAM" id="SSF82199">
    <property type="entry name" value="SET domain"/>
    <property type="match status" value="1"/>
</dbReference>
<evidence type="ECO:0000313" key="8">
    <source>
        <dbReference type="Proteomes" id="UP000324800"/>
    </source>
</evidence>
<dbReference type="Pfam" id="PF00856">
    <property type="entry name" value="SET"/>
    <property type="match status" value="1"/>
</dbReference>
<comment type="caution">
    <text evidence="7">The sequence shown here is derived from an EMBL/GenBank/DDBJ whole genome shotgun (WGS) entry which is preliminary data.</text>
</comment>
<gene>
    <name evidence="7" type="ORF">EZS28_013333</name>
</gene>
<dbReference type="AlphaFoldDB" id="A0A5J4W8G4"/>
<dbReference type="CDD" id="cd20071">
    <property type="entry name" value="SET_SMYD"/>
    <property type="match status" value="1"/>
</dbReference>
<dbReference type="Pfam" id="PF01753">
    <property type="entry name" value="zf-MYND"/>
    <property type="match status" value="1"/>
</dbReference>
<dbReference type="Gene3D" id="6.10.140.2220">
    <property type="match status" value="1"/>
</dbReference>
<evidence type="ECO:0000256" key="4">
    <source>
        <dbReference type="PROSITE-ProRule" id="PRU00134"/>
    </source>
</evidence>
<evidence type="ECO:0000256" key="3">
    <source>
        <dbReference type="ARBA" id="ARBA00022833"/>
    </source>
</evidence>